<dbReference type="GO" id="GO:0005739">
    <property type="term" value="C:mitochondrion"/>
    <property type="evidence" value="ECO:0007669"/>
    <property type="project" value="UniProtKB-SubCell"/>
</dbReference>
<feature type="region of interest" description="Disordered" evidence="5">
    <location>
        <begin position="13"/>
        <end position="43"/>
    </location>
</feature>
<name>G8ZYN5_TORDE</name>
<dbReference type="AlphaFoldDB" id="G8ZYN5"/>
<feature type="domain" description="TLDc" evidence="6">
    <location>
        <begin position="74"/>
        <end position="270"/>
    </location>
</feature>
<evidence type="ECO:0000259" key="6">
    <source>
        <dbReference type="PROSITE" id="PS51886"/>
    </source>
</evidence>
<sequence length="270" mass="30722">MFDMKQALDKFKTALSPEAVPSRSSTPSSSSLNRSSRKTSRDRNISVNGSLLFEEDDVLPTVKLTGYLPTTKNRLIRPDMCDQLRSLMPTRVQLYTEWELLYSLEQHGSSLKSLYDHVSPQSTTPMRVGYVIVIKDRKNGIFGGYTNEPFHPTENRRYYGNGECFLWRLDKVPHLTICDGGKRSDSHIKQNQEEHVWQFRGYPYTGLNEFAIYCQSGFLSMGAGDGHYGLWIDDGLMQGVSYPSLTFGNDVLSKEGEKFHIVALEVWRVG</sequence>
<dbReference type="GO" id="GO:0045053">
    <property type="term" value="P:protein retention in Golgi apparatus"/>
    <property type="evidence" value="ECO:0007669"/>
    <property type="project" value="EnsemblFungi"/>
</dbReference>
<evidence type="ECO:0000313" key="8">
    <source>
        <dbReference type="Proteomes" id="UP000005627"/>
    </source>
</evidence>
<dbReference type="PANTHER" id="PTHR23354">
    <property type="entry name" value="NUCLEOLAR PROTEIN 7/ESTROGEN RECEPTOR COACTIVATOR-RELATED"/>
    <property type="match status" value="1"/>
</dbReference>
<reference evidence="7 8" key="1">
    <citation type="journal article" date="2011" name="Proc. Natl. Acad. Sci. U.S.A.">
        <title>Evolutionary erosion of yeast sex chromosomes by mating-type switching accidents.</title>
        <authorList>
            <person name="Gordon J.L."/>
            <person name="Armisen D."/>
            <person name="Proux-Wera E."/>
            <person name="Oheigeartaigh S.S."/>
            <person name="Byrne K.P."/>
            <person name="Wolfe K.H."/>
        </authorList>
    </citation>
    <scope>NUCLEOTIDE SEQUENCE [LARGE SCALE GENOMIC DNA]</scope>
    <source>
        <strain evidence="8">ATCC 10662 / CBS 1146 / NBRC 0425 / NCYC 2629 / NRRL Y-866</strain>
    </source>
</reference>
<dbReference type="InParanoid" id="G8ZYN5"/>
<protein>
    <recommendedName>
        <fullName evidence="4">Oxidation resistance protein 1</fullName>
    </recommendedName>
</protein>
<dbReference type="SMART" id="SM00584">
    <property type="entry name" value="TLDc"/>
    <property type="match status" value="1"/>
</dbReference>
<dbReference type="RefSeq" id="XP_003682721.1">
    <property type="nucleotide sequence ID" value="XM_003682673.1"/>
</dbReference>
<gene>
    <name evidence="7" type="primary">TDEL0G01430</name>
    <name evidence="7" type="ORF">TDEL_0G01430</name>
</gene>
<feature type="compositionally biased region" description="Low complexity" evidence="5">
    <location>
        <begin position="22"/>
        <end position="34"/>
    </location>
</feature>
<keyword evidence="3" id="KW-0496">Mitochondrion</keyword>
<keyword evidence="8" id="KW-1185">Reference proteome</keyword>
<dbReference type="HOGENOM" id="CLU_029204_0_0_1"/>
<dbReference type="PROSITE" id="PS51886">
    <property type="entry name" value="TLDC"/>
    <property type="match status" value="1"/>
</dbReference>
<dbReference type="GO" id="GO:0005634">
    <property type="term" value="C:nucleus"/>
    <property type="evidence" value="ECO:0007669"/>
    <property type="project" value="TreeGrafter"/>
</dbReference>
<dbReference type="OrthoDB" id="26679at2759"/>
<dbReference type="InterPro" id="IPR006571">
    <property type="entry name" value="TLDc_dom"/>
</dbReference>
<comment type="subcellular location">
    <subcellularLocation>
        <location evidence="1">Mitochondrion</location>
    </subcellularLocation>
</comment>
<evidence type="ECO:0000313" key="7">
    <source>
        <dbReference type="EMBL" id="CCE93510.1"/>
    </source>
</evidence>
<dbReference type="EMBL" id="HE616748">
    <property type="protein sequence ID" value="CCE93510.1"/>
    <property type="molecule type" value="Genomic_DNA"/>
</dbReference>
<accession>G8ZYN5</accession>
<dbReference type="PANTHER" id="PTHR23354:SF62">
    <property type="entry name" value="MUSTARD, ISOFORM V"/>
    <property type="match status" value="1"/>
</dbReference>
<evidence type="ECO:0000256" key="2">
    <source>
        <dbReference type="ARBA" id="ARBA00009540"/>
    </source>
</evidence>
<dbReference type="Proteomes" id="UP000005627">
    <property type="component" value="Chromosome 7"/>
</dbReference>
<dbReference type="FunCoup" id="G8ZYN5">
    <property type="interactions" value="30"/>
</dbReference>
<dbReference type="Pfam" id="PF07534">
    <property type="entry name" value="TLD"/>
    <property type="match status" value="1"/>
</dbReference>
<organism evidence="7 8">
    <name type="scientific">Torulaspora delbrueckii</name>
    <name type="common">Yeast</name>
    <name type="synonym">Candida colliculosa</name>
    <dbReference type="NCBI Taxonomy" id="4950"/>
    <lineage>
        <taxon>Eukaryota</taxon>
        <taxon>Fungi</taxon>
        <taxon>Dikarya</taxon>
        <taxon>Ascomycota</taxon>
        <taxon>Saccharomycotina</taxon>
        <taxon>Saccharomycetes</taxon>
        <taxon>Saccharomycetales</taxon>
        <taxon>Saccharomycetaceae</taxon>
        <taxon>Torulaspora</taxon>
    </lineage>
</organism>
<evidence type="ECO:0000256" key="3">
    <source>
        <dbReference type="ARBA" id="ARBA00023128"/>
    </source>
</evidence>
<dbReference type="KEGG" id="tdl:TDEL_0G01430"/>
<dbReference type="GO" id="GO:0006979">
    <property type="term" value="P:response to oxidative stress"/>
    <property type="evidence" value="ECO:0007669"/>
    <property type="project" value="TreeGrafter"/>
</dbReference>
<evidence type="ECO:0000256" key="5">
    <source>
        <dbReference type="SAM" id="MobiDB-lite"/>
    </source>
</evidence>
<comment type="similarity">
    <text evidence="2">Belongs to the OXR1 family.</text>
</comment>
<evidence type="ECO:0000256" key="4">
    <source>
        <dbReference type="ARBA" id="ARBA00040604"/>
    </source>
</evidence>
<dbReference type="GeneID" id="11504568"/>
<dbReference type="eggNOG" id="KOG2372">
    <property type="taxonomic scope" value="Eukaryota"/>
</dbReference>
<dbReference type="GO" id="GO:0032984">
    <property type="term" value="P:protein-containing complex disassembly"/>
    <property type="evidence" value="ECO:0007669"/>
    <property type="project" value="EnsemblFungi"/>
</dbReference>
<evidence type="ECO:0000256" key="1">
    <source>
        <dbReference type="ARBA" id="ARBA00004173"/>
    </source>
</evidence>
<proteinExistence type="inferred from homology"/>